<sequence length="45" mass="5348">MEKLKFLKRLVKMEKMCIINITKMLQTANKYVTTLKFDLKKGDVL</sequence>
<evidence type="ECO:0000313" key="2">
    <source>
        <dbReference type="Proteomes" id="UP001169242"/>
    </source>
</evidence>
<reference evidence="1" key="1">
    <citation type="journal article" date="2023" name="Int. J. Syst. Evol. Microbiol.">
        <title>&lt;i&gt;Holtiella tumoricola&lt;/i&gt; gen. nov. sp. nov., isolated from a human clinical sample.</title>
        <authorList>
            <person name="Allen-Vercoe E."/>
            <person name="Daigneault M.C."/>
            <person name="Vancuren S.J."/>
            <person name="Cochrane K."/>
            <person name="O'Neal L.L."/>
            <person name="Sankaranarayanan K."/>
            <person name="Lawson P.A."/>
        </authorList>
    </citation>
    <scope>NUCLEOTIDE SEQUENCE</scope>
    <source>
        <strain evidence="1">CC70A</strain>
    </source>
</reference>
<dbReference type="EMBL" id="JAQIFT010000045">
    <property type="protein sequence ID" value="MDA3732084.1"/>
    <property type="molecule type" value="Genomic_DNA"/>
</dbReference>
<name>A0AA42DN57_9FIRM</name>
<comment type="caution">
    <text evidence="1">The sequence shown here is derived from an EMBL/GenBank/DDBJ whole genome shotgun (WGS) entry which is preliminary data.</text>
</comment>
<gene>
    <name evidence="1" type="ORF">PBV87_11380</name>
</gene>
<dbReference type="Proteomes" id="UP001169242">
    <property type="component" value="Unassembled WGS sequence"/>
</dbReference>
<protein>
    <submittedName>
        <fullName evidence="1">Uncharacterized protein</fullName>
    </submittedName>
</protein>
<accession>A0AA42DN57</accession>
<organism evidence="1 2">
    <name type="scientific">Holtiella tumoricola</name>
    <dbReference type="NCBI Taxonomy" id="3018743"/>
    <lineage>
        <taxon>Bacteria</taxon>
        <taxon>Bacillati</taxon>
        <taxon>Bacillota</taxon>
        <taxon>Clostridia</taxon>
        <taxon>Lachnospirales</taxon>
        <taxon>Cellulosilyticaceae</taxon>
        <taxon>Holtiella</taxon>
    </lineage>
</organism>
<dbReference type="RefSeq" id="WP_271012364.1">
    <property type="nucleotide sequence ID" value="NZ_JAQIFT010000045.1"/>
</dbReference>
<keyword evidence="2" id="KW-1185">Reference proteome</keyword>
<dbReference type="AlphaFoldDB" id="A0AA42DN57"/>
<proteinExistence type="predicted"/>
<evidence type="ECO:0000313" key="1">
    <source>
        <dbReference type="EMBL" id="MDA3732084.1"/>
    </source>
</evidence>